<dbReference type="OrthoDB" id="1930763at2759"/>
<dbReference type="InterPro" id="IPR037766">
    <property type="entry name" value="FHY1"/>
</dbReference>
<dbReference type="InParanoid" id="M1BNI2"/>
<dbReference type="GO" id="GO:0061608">
    <property type="term" value="F:nuclear import signal receptor activity"/>
    <property type="evidence" value="ECO:0000318"/>
    <property type="project" value="GO_Central"/>
</dbReference>
<dbReference type="PANTHER" id="PTHR37723">
    <property type="entry name" value="PROTEIN FAR-RED ELONGATED HYPOCOTYL 1"/>
    <property type="match status" value="1"/>
</dbReference>
<keyword evidence="3" id="KW-1185">Reference proteome</keyword>
<dbReference type="GO" id="GO:0016607">
    <property type="term" value="C:nuclear speck"/>
    <property type="evidence" value="ECO:0000318"/>
    <property type="project" value="GO_Central"/>
</dbReference>
<dbReference type="ExpressionAtlas" id="M1BNI2">
    <property type="expression patterns" value="baseline and differential"/>
</dbReference>
<dbReference type="PaxDb" id="4113-PGSC0003DMT400049260"/>
<dbReference type="GO" id="GO:0051457">
    <property type="term" value="P:maintenance of protein location in nucleus"/>
    <property type="evidence" value="ECO:0000318"/>
    <property type="project" value="GO_Central"/>
</dbReference>
<feature type="region of interest" description="Disordered" evidence="1">
    <location>
        <begin position="167"/>
        <end position="187"/>
    </location>
</feature>
<evidence type="ECO:0000256" key="1">
    <source>
        <dbReference type="SAM" id="MobiDB-lite"/>
    </source>
</evidence>
<sequence>MWLAEKGGHVHSHPYDLGAYENLISVLGPNVCCWVCPTTRHVVAKEAEEAWFCLWSNKINSVICSTSSKINNMEVIFQFLFSVISEISSRPPYAETLTKSVDMSKLLPTSLVYFNKKRKFQAEQLGMPLPKHMCSYQSSAECNSSHTGTAAKESSACMIIVENAARGQEDDSELESENGSNSFCEDADSVTSHEAKLDPGCLKACSSDHPSTSSINLGGNWSKNALYSLESRSVTKLMPDKLEQSPTGRGWGTPHHGSGCHPSMDYEEHFLGLGNHEGCTCAECRTEGVELTTEKELENLLNANVNPSNYVLSSGRWTVNQGNLASTFSFPLLSHESCEADRDS</sequence>
<dbReference type="GO" id="GO:0009639">
    <property type="term" value="P:response to red or far red light"/>
    <property type="evidence" value="ECO:0007669"/>
    <property type="project" value="InterPro"/>
</dbReference>
<proteinExistence type="predicted"/>
<dbReference type="GO" id="GO:0005737">
    <property type="term" value="C:cytoplasm"/>
    <property type="evidence" value="ECO:0000318"/>
    <property type="project" value="GO_Central"/>
</dbReference>
<accession>M1BNI2</accession>
<dbReference type="PANTHER" id="PTHR37723:SF1">
    <property type="entry name" value="PROTEIN FAR-RED-ELONGATED HYPOCOTYL 1-LIKE"/>
    <property type="match status" value="1"/>
</dbReference>
<protein>
    <submittedName>
        <fullName evidence="2">S-acyltransferase</fullName>
    </submittedName>
</protein>
<gene>
    <name evidence="2" type="primary">LOC102597420</name>
</gene>
<dbReference type="AlphaFoldDB" id="M1BNI2"/>
<dbReference type="Proteomes" id="UP000011115">
    <property type="component" value="Unassembled WGS sequence"/>
</dbReference>
<reference evidence="3" key="1">
    <citation type="journal article" date="2011" name="Nature">
        <title>Genome sequence and analysis of the tuber crop potato.</title>
        <authorList>
            <consortium name="The Potato Genome Sequencing Consortium"/>
        </authorList>
    </citation>
    <scope>NUCLEOTIDE SEQUENCE [LARGE SCALE GENOMIC DNA]</scope>
    <source>
        <strain evidence="3">cv. DM1-3 516 R44</strain>
    </source>
</reference>
<dbReference type="STRING" id="4113.M1BNI2"/>
<dbReference type="HOGENOM" id="CLU_807533_0_0_1"/>
<evidence type="ECO:0000313" key="3">
    <source>
        <dbReference type="Proteomes" id="UP000011115"/>
    </source>
</evidence>
<dbReference type="Gramene" id="PGSC0003DMT400049260">
    <property type="protein sequence ID" value="PGSC0003DMT400049260"/>
    <property type="gene ID" value="PGSC0003DMG402019151"/>
</dbReference>
<evidence type="ECO:0000313" key="2">
    <source>
        <dbReference type="EnsemblPlants" id="PGSC0003DMT400049260"/>
    </source>
</evidence>
<organism evidence="2 3">
    <name type="scientific">Solanum tuberosum</name>
    <name type="common">Potato</name>
    <dbReference type="NCBI Taxonomy" id="4113"/>
    <lineage>
        <taxon>Eukaryota</taxon>
        <taxon>Viridiplantae</taxon>
        <taxon>Streptophyta</taxon>
        <taxon>Embryophyta</taxon>
        <taxon>Tracheophyta</taxon>
        <taxon>Spermatophyta</taxon>
        <taxon>Magnoliopsida</taxon>
        <taxon>eudicotyledons</taxon>
        <taxon>Gunneridae</taxon>
        <taxon>Pentapetalae</taxon>
        <taxon>asterids</taxon>
        <taxon>lamiids</taxon>
        <taxon>Solanales</taxon>
        <taxon>Solanaceae</taxon>
        <taxon>Solanoideae</taxon>
        <taxon>Solaneae</taxon>
        <taxon>Solanum</taxon>
    </lineage>
</organism>
<dbReference type="GO" id="GO:0009416">
    <property type="term" value="P:response to light stimulus"/>
    <property type="evidence" value="ECO:0000318"/>
    <property type="project" value="GO_Central"/>
</dbReference>
<reference evidence="2" key="2">
    <citation type="submission" date="2015-06" db="UniProtKB">
        <authorList>
            <consortium name="EnsemblPlants"/>
        </authorList>
    </citation>
    <scope>IDENTIFICATION</scope>
    <source>
        <strain evidence="2">DM1-3 516 R44</strain>
    </source>
</reference>
<name>M1BNI2_SOLTU</name>
<dbReference type="eggNOG" id="KOG1315">
    <property type="taxonomic scope" value="Eukaryota"/>
</dbReference>
<dbReference type="EnsemblPlants" id="PGSC0003DMT400049260">
    <property type="protein sequence ID" value="PGSC0003DMT400049260"/>
    <property type="gene ID" value="PGSC0003DMG402019151"/>
</dbReference>